<evidence type="ECO:0000313" key="2">
    <source>
        <dbReference type="EMBL" id="KAL2787667.1"/>
    </source>
</evidence>
<protein>
    <submittedName>
        <fullName evidence="2">Uncharacterized protein</fullName>
    </submittedName>
</protein>
<gene>
    <name evidence="2" type="ORF">BJX66DRAFT_327670</name>
</gene>
<proteinExistence type="predicted"/>
<dbReference type="EMBL" id="JBFTWV010000092">
    <property type="protein sequence ID" value="KAL2787667.1"/>
    <property type="molecule type" value="Genomic_DNA"/>
</dbReference>
<comment type="caution">
    <text evidence="2">The sequence shown here is derived from an EMBL/GenBank/DDBJ whole genome shotgun (WGS) entry which is preliminary data.</text>
</comment>
<organism evidence="2 3">
    <name type="scientific">Aspergillus keveii</name>
    <dbReference type="NCBI Taxonomy" id="714993"/>
    <lineage>
        <taxon>Eukaryota</taxon>
        <taxon>Fungi</taxon>
        <taxon>Dikarya</taxon>
        <taxon>Ascomycota</taxon>
        <taxon>Pezizomycotina</taxon>
        <taxon>Eurotiomycetes</taxon>
        <taxon>Eurotiomycetidae</taxon>
        <taxon>Eurotiales</taxon>
        <taxon>Aspergillaceae</taxon>
        <taxon>Aspergillus</taxon>
        <taxon>Aspergillus subgen. Nidulantes</taxon>
    </lineage>
</organism>
<sequence length="423" mass="48039">MTGTQTELWLEDIAVVVAEEVDWFVGNSALVPLRDTSGSFENSWETWSAVLHGTRSDAEKASIMRDLLLVSDPKKSHKPFMAYWKLYESVFCAREGQETIIQVDNAAFASHADILECAKRLRASPTWTRDQLANTLSPNNSLSQGDRETAVESVIRVLFMLDCSLSKKYSENFEVDGYSPAYWEATEPFVSYVERAIPECNNVQPKSGFEPHKPRYMKALKAWKLRKRCGVQFIPTDNIMEHLLYDPEMGFVHVFHHTAYLKAHLRGSTSQPINQKASTSLGLGTLPPQLLLETLHSIQFILFPISNDKTRKSIRLLQRLVTKDGFDPNARLDEGWIRDGVAANFRYKYWNQRLEILYQLAKNPPPRNGFISWIERHTTERNALTVAIIGLFLSAFFGLLTCLIGGAQLAVAIMAWKDPKQPI</sequence>
<keyword evidence="3" id="KW-1185">Reference proteome</keyword>
<accession>A0ABR4FWN2</accession>
<keyword evidence="1" id="KW-0812">Transmembrane</keyword>
<evidence type="ECO:0000256" key="1">
    <source>
        <dbReference type="SAM" id="Phobius"/>
    </source>
</evidence>
<evidence type="ECO:0000313" key="3">
    <source>
        <dbReference type="Proteomes" id="UP001610563"/>
    </source>
</evidence>
<feature type="transmembrane region" description="Helical" evidence="1">
    <location>
        <begin position="383"/>
        <end position="416"/>
    </location>
</feature>
<name>A0ABR4FWN2_9EURO</name>
<reference evidence="2 3" key="1">
    <citation type="submission" date="2024-07" db="EMBL/GenBank/DDBJ databases">
        <title>Section-level genome sequencing and comparative genomics of Aspergillus sections Usti and Cavernicolus.</title>
        <authorList>
            <consortium name="Lawrence Berkeley National Laboratory"/>
            <person name="Nybo J.L."/>
            <person name="Vesth T.C."/>
            <person name="Theobald S."/>
            <person name="Frisvad J.C."/>
            <person name="Larsen T.O."/>
            <person name="Kjaerboelling I."/>
            <person name="Rothschild-Mancinelli K."/>
            <person name="Lyhne E.K."/>
            <person name="Kogle M.E."/>
            <person name="Barry K."/>
            <person name="Clum A."/>
            <person name="Na H."/>
            <person name="Ledsgaard L."/>
            <person name="Lin J."/>
            <person name="Lipzen A."/>
            <person name="Kuo A."/>
            <person name="Riley R."/>
            <person name="Mondo S."/>
            <person name="Labutti K."/>
            <person name="Haridas S."/>
            <person name="Pangalinan J."/>
            <person name="Salamov A.A."/>
            <person name="Simmons B.A."/>
            <person name="Magnuson J.K."/>
            <person name="Chen J."/>
            <person name="Drula E."/>
            <person name="Henrissat B."/>
            <person name="Wiebenga A."/>
            <person name="Lubbers R.J."/>
            <person name="Gomes A.C."/>
            <person name="Makela M.R."/>
            <person name="Stajich J."/>
            <person name="Grigoriev I.V."/>
            <person name="Mortensen U.H."/>
            <person name="De Vries R.P."/>
            <person name="Baker S.E."/>
            <person name="Andersen M.R."/>
        </authorList>
    </citation>
    <scope>NUCLEOTIDE SEQUENCE [LARGE SCALE GENOMIC DNA]</scope>
    <source>
        <strain evidence="2 3">CBS 209.92</strain>
    </source>
</reference>
<dbReference type="Proteomes" id="UP001610563">
    <property type="component" value="Unassembled WGS sequence"/>
</dbReference>
<keyword evidence="1" id="KW-0472">Membrane</keyword>
<keyword evidence="1" id="KW-1133">Transmembrane helix</keyword>